<evidence type="ECO:0000256" key="9">
    <source>
        <dbReference type="ARBA" id="ARBA00032039"/>
    </source>
</evidence>
<evidence type="ECO:0000313" key="14">
    <source>
        <dbReference type="EMBL" id="KAF8405821.1"/>
    </source>
</evidence>
<dbReference type="PANTHER" id="PTHR48493">
    <property type="entry name" value="UBIQUITIN-LIKE DOMAIN-CONTAINING CTD PHOSPHATASE 1"/>
    <property type="match status" value="1"/>
</dbReference>
<evidence type="ECO:0000256" key="11">
    <source>
        <dbReference type="ARBA" id="ARBA00048336"/>
    </source>
</evidence>
<organism evidence="14 15">
    <name type="scientific">Tetracentron sinense</name>
    <name type="common">Spur-leaf</name>
    <dbReference type="NCBI Taxonomy" id="13715"/>
    <lineage>
        <taxon>Eukaryota</taxon>
        <taxon>Viridiplantae</taxon>
        <taxon>Streptophyta</taxon>
        <taxon>Embryophyta</taxon>
        <taxon>Tracheophyta</taxon>
        <taxon>Spermatophyta</taxon>
        <taxon>Magnoliopsida</taxon>
        <taxon>Trochodendrales</taxon>
        <taxon>Trochodendraceae</taxon>
        <taxon>Tetracentron</taxon>
    </lineage>
</organism>
<accession>A0A834ZFF8</accession>
<dbReference type="SMART" id="SM00213">
    <property type="entry name" value="UBQ"/>
    <property type="match status" value="1"/>
</dbReference>
<gene>
    <name evidence="14" type="ORF">HHK36_007898</name>
</gene>
<dbReference type="Gene3D" id="3.40.50.1000">
    <property type="entry name" value="HAD superfamily/HAD-like"/>
    <property type="match status" value="1"/>
</dbReference>
<dbReference type="Gene3D" id="3.10.20.90">
    <property type="entry name" value="Phosphatidylinositol 3-kinase Catalytic Subunit, Chain A, domain 1"/>
    <property type="match status" value="1"/>
</dbReference>
<dbReference type="InterPro" id="IPR000626">
    <property type="entry name" value="Ubiquitin-like_dom"/>
</dbReference>
<dbReference type="InterPro" id="IPR036412">
    <property type="entry name" value="HAD-like_sf"/>
</dbReference>
<dbReference type="GO" id="GO:0090364">
    <property type="term" value="P:regulation of proteasome assembly"/>
    <property type="evidence" value="ECO:0007669"/>
    <property type="project" value="InterPro"/>
</dbReference>
<dbReference type="GO" id="GO:0004722">
    <property type="term" value="F:protein serine/threonine phosphatase activity"/>
    <property type="evidence" value="ECO:0007669"/>
    <property type="project" value="UniProtKB-EC"/>
</dbReference>
<dbReference type="OrthoDB" id="1711508at2759"/>
<dbReference type="OMA" id="TVHTPKY"/>
<keyword evidence="7" id="KW-0904">Protein phosphatase</keyword>
<dbReference type="Proteomes" id="UP000655225">
    <property type="component" value="Unassembled WGS sequence"/>
</dbReference>
<dbReference type="InterPro" id="IPR011943">
    <property type="entry name" value="HAD-SF_hydro_IIID"/>
</dbReference>
<evidence type="ECO:0000256" key="4">
    <source>
        <dbReference type="ARBA" id="ARBA00022723"/>
    </source>
</evidence>
<evidence type="ECO:0000256" key="8">
    <source>
        <dbReference type="ARBA" id="ARBA00023242"/>
    </source>
</evidence>
<dbReference type="SUPFAM" id="SSF54236">
    <property type="entry name" value="Ubiquitin-like"/>
    <property type="match status" value="1"/>
</dbReference>
<evidence type="ECO:0000256" key="1">
    <source>
        <dbReference type="ARBA" id="ARBA00001946"/>
    </source>
</evidence>
<dbReference type="SMART" id="SM00577">
    <property type="entry name" value="CPDc"/>
    <property type="match status" value="1"/>
</dbReference>
<dbReference type="Pfam" id="PF00240">
    <property type="entry name" value="ubiquitin"/>
    <property type="match status" value="1"/>
</dbReference>
<keyword evidence="8" id="KW-0539">Nucleus</keyword>
<dbReference type="EMBL" id="JABCRI010000005">
    <property type="protein sequence ID" value="KAF8405821.1"/>
    <property type="molecule type" value="Genomic_DNA"/>
</dbReference>
<evidence type="ECO:0000256" key="10">
    <source>
        <dbReference type="ARBA" id="ARBA00047761"/>
    </source>
</evidence>
<keyword evidence="5" id="KW-0378">Hydrolase</keyword>
<dbReference type="InterPro" id="IPR051658">
    <property type="entry name" value="UBLCP1"/>
</dbReference>
<dbReference type="CDD" id="cd01813">
    <property type="entry name" value="Ubl_UBLCP1"/>
    <property type="match status" value="1"/>
</dbReference>
<evidence type="ECO:0000256" key="7">
    <source>
        <dbReference type="ARBA" id="ARBA00022912"/>
    </source>
</evidence>
<comment type="caution">
    <text evidence="14">The sequence shown here is derived from an EMBL/GenBank/DDBJ whole genome shotgun (WGS) entry which is preliminary data.</text>
</comment>
<dbReference type="AlphaFoldDB" id="A0A834ZFF8"/>
<dbReference type="PROSITE" id="PS50053">
    <property type="entry name" value="UBIQUITIN_2"/>
    <property type="match status" value="1"/>
</dbReference>
<dbReference type="InterPro" id="IPR004274">
    <property type="entry name" value="FCP1_dom"/>
</dbReference>
<keyword evidence="4" id="KW-0479">Metal-binding</keyword>
<dbReference type="PROSITE" id="PS50969">
    <property type="entry name" value="FCP1"/>
    <property type="match status" value="1"/>
</dbReference>
<evidence type="ECO:0000256" key="3">
    <source>
        <dbReference type="ARBA" id="ARBA00013081"/>
    </source>
</evidence>
<dbReference type="InterPro" id="IPR023214">
    <property type="entry name" value="HAD_sf"/>
</dbReference>
<evidence type="ECO:0000256" key="5">
    <source>
        <dbReference type="ARBA" id="ARBA00022801"/>
    </source>
</evidence>
<reference evidence="14 15" key="1">
    <citation type="submission" date="2020-04" db="EMBL/GenBank/DDBJ databases">
        <title>Plant Genome Project.</title>
        <authorList>
            <person name="Zhang R.-G."/>
        </authorList>
    </citation>
    <scope>NUCLEOTIDE SEQUENCE [LARGE SCALE GENOMIC DNA]</scope>
    <source>
        <strain evidence="14">YNK0</strain>
        <tissue evidence="14">Leaf</tissue>
    </source>
</reference>
<comment type="catalytic activity">
    <reaction evidence="11">
        <text>O-phospho-L-threonyl-[protein] + H2O = L-threonyl-[protein] + phosphate</text>
        <dbReference type="Rhea" id="RHEA:47004"/>
        <dbReference type="Rhea" id="RHEA-COMP:11060"/>
        <dbReference type="Rhea" id="RHEA-COMP:11605"/>
        <dbReference type="ChEBI" id="CHEBI:15377"/>
        <dbReference type="ChEBI" id="CHEBI:30013"/>
        <dbReference type="ChEBI" id="CHEBI:43474"/>
        <dbReference type="ChEBI" id="CHEBI:61977"/>
        <dbReference type="EC" id="3.1.3.16"/>
    </reaction>
</comment>
<dbReference type="NCBIfam" id="TIGR02245">
    <property type="entry name" value="HAD_IIID1"/>
    <property type="match status" value="1"/>
</dbReference>
<evidence type="ECO:0000313" key="15">
    <source>
        <dbReference type="Proteomes" id="UP000655225"/>
    </source>
</evidence>
<dbReference type="EC" id="3.1.3.16" evidence="3"/>
<evidence type="ECO:0000259" key="13">
    <source>
        <dbReference type="PROSITE" id="PS50969"/>
    </source>
</evidence>
<comment type="subcellular location">
    <subcellularLocation>
        <location evidence="2">Nucleus</location>
    </subcellularLocation>
</comment>
<evidence type="ECO:0000259" key="12">
    <source>
        <dbReference type="PROSITE" id="PS50053"/>
    </source>
</evidence>
<dbReference type="GO" id="GO:0046872">
    <property type="term" value="F:metal ion binding"/>
    <property type="evidence" value="ECO:0007669"/>
    <property type="project" value="UniProtKB-KW"/>
</dbReference>
<keyword evidence="15" id="KW-1185">Reference proteome</keyword>
<evidence type="ECO:0000256" key="6">
    <source>
        <dbReference type="ARBA" id="ARBA00022842"/>
    </source>
</evidence>
<comment type="cofactor">
    <cofactor evidence="1">
        <name>Mg(2+)</name>
        <dbReference type="ChEBI" id="CHEBI:18420"/>
    </cofactor>
</comment>
<name>A0A834ZFF8_TETSI</name>
<dbReference type="SUPFAM" id="SSF56784">
    <property type="entry name" value="HAD-like"/>
    <property type="match status" value="1"/>
</dbReference>
<evidence type="ECO:0000256" key="2">
    <source>
        <dbReference type="ARBA" id="ARBA00004123"/>
    </source>
</evidence>
<dbReference type="PANTHER" id="PTHR48493:SF1">
    <property type="entry name" value="UBIQUITIN-LIKE DOMAIN-CONTAINING CTD PHOSPHATASE 1"/>
    <property type="match status" value="1"/>
</dbReference>
<dbReference type="InterPro" id="IPR029071">
    <property type="entry name" value="Ubiquitin-like_domsf"/>
</dbReference>
<sequence>MASSSLSEEELTLTVRWSGKEYTVRVCGDDSVGELKRRICEVTNVLPKRQKLLYPKLGPKLSDDSLLLSQLPLKSSLKMTMVGQLKMQKNRVGLPHSMERLPRRHWWELGMDCVRLCCASFTEKKEGMDSTVEDDIIMDQADAPEIIDDFELGQDEVVDIKDKEVNKQKLRRRASQYKIALLNPCRQGKKLLVLDIDYTLFDHRSTAENPLELMRPYLHEFLTAVYEEYDIIIWSATSMKWVELKMEQLGVLNNPNYKITALLDHLAMITVQSDSRGIFDCKPLGLIWAQFPEFYDSKNTIMFDDLRRNFVMNPQNGLTIRPFRKAHSNRGSDQELVKLTQYLLAIADLSDLSLLDHRNWESHTEEKVKRHRHT</sequence>
<feature type="domain" description="FCP1 homology" evidence="13">
    <location>
        <begin position="185"/>
        <end position="346"/>
    </location>
</feature>
<keyword evidence="6" id="KW-0460">Magnesium</keyword>
<comment type="catalytic activity">
    <reaction evidence="10">
        <text>O-phospho-L-seryl-[protein] + H2O = L-seryl-[protein] + phosphate</text>
        <dbReference type="Rhea" id="RHEA:20629"/>
        <dbReference type="Rhea" id="RHEA-COMP:9863"/>
        <dbReference type="Rhea" id="RHEA-COMP:11604"/>
        <dbReference type="ChEBI" id="CHEBI:15377"/>
        <dbReference type="ChEBI" id="CHEBI:29999"/>
        <dbReference type="ChEBI" id="CHEBI:43474"/>
        <dbReference type="ChEBI" id="CHEBI:83421"/>
        <dbReference type="EC" id="3.1.3.16"/>
    </reaction>
</comment>
<dbReference type="GO" id="GO:0005634">
    <property type="term" value="C:nucleus"/>
    <property type="evidence" value="ECO:0007669"/>
    <property type="project" value="UniProtKB-SubCell"/>
</dbReference>
<feature type="domain" description="Ubiquitin-like" evidence="12">
    <location>
        <begin position="11"/>
        <end position="82"/>
    </location>
</feature>
<dbReference type="Pfam" id="PF03031">
    <property type="entry name" value="NIF"/>
    <property type="match status" value="1"/>
</dbReference>
<proteinExistence type="predicted"/>
<protein>
    <recommendedName>
        <fullName evidence="3">protein-serine/threonine phosphatase</fullName>
        <ecNumber evidence="3">3.1.3.16</ecNumber>
    </recommendedName>
    <alternativeName>
        <fullName evidence="9">Nuclear proteasome inhibitor UBLCP1</fullName>
    </alternativeName>
</protein>